<dbReference type="Proteomes" id="UP000010808">
    <property type="component" value="Chromosome"/>
</dbReference>
<organism evidence="1 2">
    <name type="scientific">Maridesulfovibrio hydrothermalis AM13 = DSM 14728</name>
    <dbReference type="NCBI Taxonomy" id="1121451"/>
    <lineage>
        <taxon>Bacteria</taxon>
        <taxon>Pseudomonadati</taxon>
        <taxon>Thermodesulfobacteriota</taxon>
        <taxon>Desulfovibrionia</taxon>
        <taxon>Desulfovibrionales</taxon>
        <taxon>Desulfovibrionaceae</taxon>
        <taxon>Maridesulfovibrio</taxon>
    </lineage>
</organism>
<dbReference type="STRING" id="1121451.DESAM_21029"/>
<gene>
    <name evidence="1" type="ORF">DESAM_21029</name>
</gene>
<dbReference type="HOGENOM" id="CLU_2896734_0_0_7"/>
<dbReference type="KEGG" id="dhy:DESAM_21029"/>
<name>L0RAU5_9BACT</name>
<sequence>MLLLTLKLDRLLSLVKHDARGIKFCVTSSIICAKGGNKKQLKKISHLNTLLIKILLCTSTYI</sequence>
<dbReference type="AlphaFoldDB" id="L0RAU5"/>
<dbReference type="EMBL" id="FO203522">
    <property type="protein sequence ID" value="CCO23310.1"/>
    <property type="molecule type" value="Genomic_DNA"/>
</dbReference>
<evidence type="ECO:0000313" key="1">
    <source>
        <dbReference type="EMBL" id="CCO23310.1"/>
    </source>
</evidence>
<keyword evidence="2" id="KW-1185">Reference proteome</keyword>
<protein>
    <submittedName>
        <fullName evidence="1">Uncharacterized protein</fullName>
    </submittedName>
</protein>
<reference evidence="1 2" key="1">
    <citation type="submission" date="2012-10" db="EMBL/GenBank/DDBJ databases">
        <authorList>
            <person name="Genoscope - CEA"/>
        </authorList>
    </citation>
    <scope>NUCLEOTIDE SEQUENCE [LARGE SCALE GENOMIC DNA]</scope>
    <source>
        <strain evidence="2">AM13 / DSM 14728</strain>
    </source>
</reference>
<evidence type="ECO:0000313" key="2">
    <source>
        <dbReference type="Proteomes" id="UP000010808"/>
    </source>
</evidence>
<accession>L0RAU5</accession>
<proteinExistence type="predicted"/>